<evidence type="ECO:0000256" key="4">
    <source>
        <dbReference type="ARBA" id="ARBA00022824"/>
    </source>
</evidence>
<evidence type="ECO:0000256" key="7">
    <source>
        <dbReference type="SAM" id="SignalP"/>
    </source>
</evidence>
<dbReference type="AlphaFoldDB" id="A0A7S4SA43"/>
<evidence type="ECO:0000256" key="1">
    <source>
        <dbReference type="ARBA" id="ARBA00004319"/>
    </source>
</evidence>
<proteinExistence type="inferred from homology"/>
<evidence type="ECO:0000256" key="2">
    <source>
        <dbReference type="ARBA" id="ARBA00005742"/>
    </source>
</evidence>
<dbReference type="InterPro" id="IPR039992">
    <property type="entry name" value="Sep15_SelM"/>
</dbReference>
<dbReference type="GO" id="GO:0005788">
    <property type="term" value="C:endoplasmic reticulum lumen"/>
    <property type="evidence" value="ECO:0007669"/>
    <property type="project" value="UniProtKB-SubCell"/>
</dbReference>
<feature type="signal peptide" evidence="7">
    <location>
        <begin position="1"/>
        <end position="29"/>
    </location>
</feature>
<evidence type="ECO:0000256" key="5">
    <source>
        <dbReference type="ARBA" id="ARBA00022933"/>
    </source>
</evidence>
<name>A0A7S4SA43_9DINO</name>
<sequence length="210" mass="22773">MAPPPPLCGGGRLRRLAFALALLPFAVRSSDEEGSCPAGKAADGSGCLAAKENVSACTDQGFDPKRLSCGTCRLLGQRLEEEGGSEQAIVKECFGCCQEAKQVERFGIARLIADAGQQERDQDLHDFIKRKAPLFPGLEVEYLEGAMPAIELENDEQPERVVRADVSGWKSNHLYEFLEQRLRTAEVGEKAEVKMAVEGAWTAEVQSCSG</sequence>
<evidence type="ECO:0000256" key="3">
    <source>
        <dbReference type="ARBA" id="ARBA00022729"/>
    </source>
</evidence>
<dbReference type="PANTHER" id="PTHR13077:SF6">
    <property type="entry name" value="SELENOPROTEIN F"/>
    <property type="match status" value="1"/>
</dbReference>
<protein>
    <recommendedName>
        <fullName evidence="6">Selenoprotein F</fullName>
    </recommendedName>
</protein>
<evidence type="ECO:0000313" key="9">
    <source>
        <dbReference type="EMBL" id="CAE4639298.1"/>
    </source>
</evidence>
<dbReference type="InterPro" id="IPR036249">
    <property type="entry name" value="Thioredoxin-like_sf"/>
</dbReference>
<accession>A0A7S4SA43</accession>
<dbReference type="Pfam" id="PF08806">
    <property type="entry name" value="Sep15_SelM"/>
    <property type="match status" value="1"/>
</dbReference>
<dbReference type="EMBL" id="HBNR01066874">
    <property type="protein sequence ID" value="CAE4639298.1"/>
    <property type="molecule type" value="Transcribed_RNA"/>
</dbReference>
<keyword evidence="5" id="KW-0712">Selenocysteine</keyword>
<feature type="domain" description="Selenoprotein F/M" evidence="8">
    <location>
        <begin position="124"/>
        <end position="182"/>
    </location>
</feature>
<organism evidence="9">
    <name type="scientific">Alexandrium monilatum</name>
    <dbReference type="NCBI Taxonomy" id="311494"/>
    <lineage>
        <taxon>Eukaryota</taxon>
        <taxon>Sar</taxon>
        <taxon>Alveolata</taxon>
        <taxon>Dinophyceae</taxon>
        <taxon>Gonyaulacales</taxon>
        <taxon>Pyrocystaceae</taxon>
        <taxon>Alexandrium</taxon>
    </lineage>
</organism>
<dbReference type="InterPro" id="IPR014912">
    <property type="entry name" value="Sep15_SelM_dom"/>
</dbReference>
<feature type="chain" id="PRO_5031041826" description="Selenoprotein F" evidence="7">
    <location>
        <begin position="30"/>
        <end position="210"/>
    </location>
</feature>
<gene>
    <name evidence="9" type="ORF">AMON00008_LOCUS47240</name>
</gene>
<keyword evidence="3 7" id="KW-0732">Signal</keyword>
<dbReference type="Gene3D" id="3.40.30.50">
    <property type="entry name" value="Sep15/SelM thioredoxin-like domain, active-site redox motif"/>
    <property type="match status" value="1"/>
</dbReference>
<evidence type="ECO:0000259" key="8">
    <source>
        <dbReference type="Pfam" id="PF08806"/>
    </source>
</evidence>
<dbReference type="InterPro" id="IPR038219">
    <property type="entry name" value="Sep15/SelM_sf"/>
</dbReference>
<comment type="similarity">
    <text evidence="2">Belongs to the selenoprotein M/F family.</text>
</comment>
<dbReference type="GO" id="GO:0016491">
    <property type="term" value="F:oxidoreductase activity"/>
    <property type="evidence" value="ECO:0007669"/>
    <property type="project" value="TreeGrafter"/>
</dbReference>
<dbReference type="SUPFAM" id="SSF52833">
    <property type="entry name" value="Thioredoxin-like"/>
    <property type="match status" value="1"/>
</dbReference>
<comment type="subcellular location">
    <subcellularLocation>
        <location evidence="1">Endoplasmic reticulum lumen</location>
    </subcellularLocation>
</comment>
<evidence type="ECO:0000256" key="6">
    <source>
        <dbReference type="ARBA" id="ARBA00040775"/>
    </source>
</evidence>
<dbReference type="PANTHER" id="PTHR13077">
    <property type="entry name" value="SELENOPROTEIN F"/>
    <property type="match status" value="1"/>
</dbReference>
<reference evidence="9" key="1">
    <citation type="submission" date="2021-01" db="EMBL/GenBank/DDBJ databases">
        <authorList>
            <person name="Corre E."/>
            <person name="Pelletier E."/>
            <person name="Niang G."/>
            <person name="Scheremetjew M."/>
            <person name="Finn R."/>
            <person name="Kale V."/>
            <person name="Holt S."/>
            <person name="Cochrane G."/>
            <person name="Meng A."/>
            <person name="Brown T."/>
            <person name="Cohen L."/>
        </authorList>
    </citation>
    <scope>NUCLEOTIDE SEQUENCE</scope>
    <source>
        <strain evidence="9">CCMP3105</strain>
    </source>
</reference>
<keyword evidence="4" id="KW-0256">Endoplasmic reticulum</keyword>